<dbReference type="AlphaFoldDB" id="A0A024TG77"/>
<organism evidence="1">
    <name type="scientific">Aphanomyces invadans</name>
    <dbReference type="NCBI Taxonomy" id="157072"/>
    <lineage>
        <taxon>Eukaryota</taxon>
        <taxon>Sar</taxon>
        <taxon>Stramenopiles</taxon>
        <taxon>Oomycota</taxon>
        <taxon>Saprolegniomycetes</taxon>
        <taxon>Saprolegniales</taxon>
        <taxon>Verrucalvaceae</taxon>
        <taxon>Aphanomyces</taxon>
    </lineage>
</organism>
<dbReference type="GeneID" id="20090103"/>
<reference evidence="1" key="1">
    <citation type="submission" date="2013-12" db="EMBL/GenBank/DDBJ databases">
        <title>The Genome Sequence of Aphanomyces invadans NJM9701.</title>
        <authorList>
            <consortium name="The Broad Institute Genomics Platform"/>
            <person name="Russ C."/>
            <person name="Tyler B."/>
            <person name="van West P."/>
            <person name="Dieguez-Uribeondo J."/>
            <person name="Young S.K."/>
            <person name="Zeng Q."/>
            <person name="Gargeya S."/>
            <person name="Fitzgerald M."/>
            <person name="Abouelleil A."/>
            <person name="Alvarado L."/>
            <person name="Chapman S.B."/>
            <person name="Gainer-Dewar J."/>
            <person name="Goldberg J."/>
            <person name="Griggs A."/>
            <person name="Gujja S."/>
            <person name="Hansen M."/>
            <person name="Howarth C."/>
            <person name="Imamovic A."/>
            <person name="Ireland A."/>
            <person name="Larimer J."/>
            <person name="McCowan C."/>
            <person name="Murphy C."/>
            <person name="Pearson M."/>
            <person name="Poon T.W."/>
            <person name="Priest M."/>
            <person name="Roberts A."/>
            <person name="Saif S."/>
            <person name="Shea T."/>
            <person name="Sykes S."/>
            <person name="Wortman J."/>
            <person name="Nusbaum C."/>
            <person name="Birren B."/>
        </authorList>
    </citation>
    <scope>NUCLEOTIDE SEQUENCE [LARGE SCALE GENOMIC DNA]</scope>
    <source>
        <strain evidence="1">NJM9701</strain>
    </source>
</reference>
<dbReference type="OrthoDB" id="86254at2759"/>
<accession>A0A024TG77</accession>
<protein>
    <submittedName>
        <fullName evidence="1">Uncharacterized protein</fullName>
    </submittedName>
</protein>
<proteinExistence type="predicted"/>
<dbReference type="RefSeq" id="XP_008878632.1">
    <property type="nucleotide sequence ID" value="XM_008880410.1"/>
</dbReference>
<evidence type="ECO:0000313" key="1">
    <source>
        <dbReference type="EMBL" id="ETV92596.1"/>
    </source>
</evidence>
<dbReference type="VEuPathDB" id="FungiDB:H310_13053"/>
<sequence length="72" mass="8342">MSEGFRSWSEKVICSQFFKENSGSLWASKFPNILIHKKNPLTMAISCYTLKTTFKLGGKDFQLPKYLRYGQN</sequence>
<dbReference type="EMBL" id="KI913998">
    <property type="protein sequence ID" value="ETV92596.1"/>
    <property type="molecule type" value="Genomic_DNA"/>
</dbReference>
<name>A0A024TG77_9STRA</name>
<gene>
    <name evidence="1" type="ORF">H310_13053</name>
</gene>